<sequence>MALDAIAQARKRSHNLVWHSMQWVSIEPLRDEAFAKRGPKASASALVRSHFILMMYTGFLLF</sequence>
<proteinExistence type="predicted"/>
<protein>
    <submittedName>
        <fullName evidence="1">Uncharacterized protein</fullName>
    </submittedName>
</protein>
<dbReference type="AlphaFoldDB" id="A0A1D9FX53"/>
<dbReference type="EMBL" id="CP017708">
    <property type="protein sequence ID" value="AOY79946.1"/>
    <property type="molecule type" value="Genomic_DNA"/>
</dbReference>
<gene>
    <name evidence="1" type="ORF">BJP36_08440</name>
</gene>
<accession>A0A1D9FX53</accession>
<organism evidence="1 2">
    <name type="scientific">Moorena producens (strain JHB)</name>
    <dbReference type="NCBI Taxonomy" id="1454205"/>
    <lineage>
        <taxon>Bacteria</taxon>
        <taxon>Bacillati</taxon>
        <taxon>Cyanobacteriota</taxon>
        <taxon>Cyanophyceae</taxon>
        <taxon>Coleofasciculales</taxon>
        <taxon>Coleofasciculaceae</taxon>
        <taxon>Moorena</taxon>
    </lineage>
</organism>
<evidence type="ECO:0000313" key="1">
    <source>
        <dbReference type="EMBL" id="AOY79946.1"/>
    </source>
</evidence>
<dbReference type="Proteomes" id="UP000176944">
    <property type="component" value="Chromosome"/>
</dbReference>
<reference evidence="2" key="1">
    <citation type="submission" date="2016-10" db="EMBL/GenBank/DDBJ databases">
        <title>Comparative genomics uncovers the prolific and rare metabolic potential of the cyanobacterial genus Moorea.</title>
        <authorList>
            <person name="Leao T."/>
            <person name="Castelao G."/>
            <person name="Korobeynikov A."/>
            <person name="Monroe E.A."/>
            <person name="Podell S."/>
            <person name="Glukhov E."/>
            <person name="Allen E."/>
            <person name="Gerwick W.H."/>
            <person name="Gerwick L."/>
        </authorList>
    </citation>
    <scope>NUCLEOTIDE SEQUENCE [LARGE SCALE GENOMIC DNA]</scope>
    <source>
        <strain evidence="2">JHB</strain>
    </source>
</reference>
<name>A0A1D9FX53_MOOP1</name>
<evidence type="ECO:0000313" key="2">
    <source>
        <dbReference type="Proteomes" id="UP000176944"/>
    </source>
</evidence>